<proteinExistence type="predicted"/>
<dbReference type="AlphaFoldDB" id="A0A561Q4B9"/>
<reference evidence="2 3" key="1">
    <citation type="submission" date="2019-06" db="EMBL/GenBank/DDBJ databases">
        <title>Sorghum-associated microbial communities from plants grown in Nebraska, USA.</title>
        <authorList>
            <person name="Schachtman D."/>
        </authorList>
    </citation>
    <scope>NUCLEOTIDE SEQUENCE [LARGE SCALE GENOMIC DNA]</scope>
    <source>
        <strain evidence="2 3">1209</strain>
    </source>
</reference>
<gene>
    <name evidence="2" type="ORF">FHW36_1011141</name>
</gene>
<keyword evidence="1" id="KW-0812">Transmembrane</keyword>
<dbReference type="RefSeq" id="WP_145663550.1">
    <property type="nucleotide sequence ID" value="NZ_VIWO01000001.1"/>
</dbReference>
<dbReference type="Proteomes" id="UP000320811">
    <property type="component" value="Unassembled WGS sequence"/>
</dbReference>
<evidence type="ECO:0000313" key="3">
    <source>
        <dbReference type="Proteomes" id="UP000320811"/>
    </source>
</evidence>
<keyword evidence="3" id="KW-1185">Reference proteome</keyword>
<organism evidence="2 3">
    <name type="scientific">Chitinophaga polysaccharea</name>
    <dbReference type="NCBI Taxonomy" id="1293035"/>
    <lineage>
        <taxon>Bacteria</taxon>
        <taxon>Pseudomonadati</taxon>
        <taxon>Bacteroidota</taxon>
        <taxon>Chitinophagia</taxon>
        <taxon>Chitinophagales</taxon>
        <taxon>Chitinophagaceae</taxon>
        <taxon>Chitinophaga</taxon>
    </lineage>
</organism>
<keyword evidence="1" id="KW-0472">Membrane</keyword>
<keyword evidence="1" id="KW-1133">Transmembrane helix</keyword>
<dbReference type="OrthoDB" id="677448at2"/>
<accession>A0A561Q4B9</accession>
<name>A0A561Q4B9_9BACT</name>
<dbReference type="EMBL" id="VIWO01000001">
    <property type="protein sequence ID" value="TWF45214.1"/>
    <property type="molecule type" value="Genomic_DNA"/>
</dbReference>
<protein>
    <submittedName>
        <fullName evidence="2">Uncharacterized protein</fullName>
    </submittedName>
</protein>
<evidence type="ECO:0000313" key="2">
    <source>
        <dbReference type="EMBL" id="TWF45214.1"/>
    </source>
</evidence>
<comment type="caution">
    <text evidence="2">The sequence shown here is derived from an EMBL/GenBank/DDBJ whole genome shotgun (WGS) entry which is preliminary data.</text>
</comment>
<feature type="transmembrane region" description="Helical" evidence="1">
    <location>
        <begin position="140"/>
        <end position="159"/>
    </location>
</feature>
<evidence type="ECO:0000256" key="1">
    <source>
        <dbReference type="SAM" id="Phobius"/>
    </source>
</evidence>
<sequence>MNKLTNIQSELMQIAPGINWPAKAPFAVPAGYFEQLPAAIMMQVQLEELRSVAPTPQDIPIGYFDALPATILQRIKAEENINPVQTELETLSPFLAAITRKDTLSVPDDYFASLQPGRHIPVVSPIRVVHKNKVSTWMKWTVAACLTAFIGSSAILFIVNNNYHNTSIEKQLEDLNDQDIVQYLQTHTDSFDNDAVFASSATQEVSPVQHQLSEDVPLDAIEKYLLQTDLSKEVLPDKK</sequence>